<feature type="region of interest" description="Disordered" evidence="1">
    <location>
        <begin position="210"/>
        <end position="277"/>
    </location>
</feature>
<evidence type="ECO:0000313" key="3">
    <source>
        <dbReference type="Proteomes" id="UP000314986"/>
    </source>
</evidence>
<sequence>MSADKVSEMISESFKHDQDGIQASVKSENSSDGQRGQVQRRSSVVNSRKRHRPSTSESEKDSGFSDTSSEYLSAVEQMDCEDQASLNLVCGRHSALRRAHKAAVLRNPFTGLAPVYIMIKEPLSIPTGDQLLHAQLRAWGRARPPLGTAPDPNRVLVLRQPLPAKSRPLRTEENAGAGKDTYLPILNSYPKIAPHPDRRSPGLLLEAGHRVSKRSSGPEAGRSPSEASPFPSTRPPAKAPVTSQQPPAFGLGHRVNDPEVTSWSSPSSSLSLPSPLSQPALSSSSLPLCSLFPRGTSRSASVRAFAGSGPGNAAGKKQRSNLLKHRRFHNTLEILDKSGLLGITLRTKELIRQNSSTQREISELKEHTRLLCRAVQSNDPRAWDRLHETMRCSGSYGDLTSRSDSPCSLFSQTAALGPVLSATDISPS</sequence>
<accession>A0A4W3H0H9</accession>
<dbReference type="InterPro" id="IPR031602">
    <property type="entry name" value="CIPC"/>
</dbReference>
<dbReference type="GO" id="GO:0042754">
    <property type="term" value="P:negative regulation of circadian rhythm"/>
    <property type="evidence" value="ECO:0007669"/>
    <property type="project" value="InterPro"/>
</dbReference>
<reference evidence="3" key="3">
    <citation type="journal article" date="2014" name="Nature">
        <title>Elephant shark genome provides unique insights into gnathostome evolution.</title>
        <authorList>
            <consortium name="International Elephant Shark Genome Sequencing Consortium"/>
            <person name="Venkatesh B."/>
            <person name="Lee A.P."/>
            <person name="Ravi V."/>
            <person name="Maurya A.K."/>
            <person name="Lian M.M."/>
            <person name="Swann J.B."/>
            <person name="Ohta Y."/>
            <person name="Flajnik M.F."/>
            <person name="Sutoh Y."/>
            <person name="Kasahara M."/>
            <person name="Hoon S."/>
            <person name="Gangu V."/>
            <person name="Roy S.W."/>
            <person name="Irimia M."/>
            <person name="Korzh V."/>
            <person name="Kondrychyn I."/>
            <person name="Lim Z.W."/>
            <person name="Tay B.H."/>
            <person name="Tohari S."/>
            <person name="Kong K.W."/>
            <person name="Ho S."/>
            <person name="Lorente-Galdos B."/>
            <person name="Quilez J."/>
            <person name="Marques-Bonet T."/>
            <person name="Raney B.J."/>
            <person name="Ingham P.W."/>
            <person name="Tay A."/>
            <person name="Hillier L.W."/>
            <person name="Minx P."/>
            <person name="Boehm T."/>
            <person name="Wilson R.K."/>
            <person name="Brenner S."/>
            <person name="Warren W.C."/>
        </authorList>
    </citation>
    <scope>NUCLEOTIDE SEQUENCE [LARGE SCALE GENOMIC DNA]</scope>
</reference>
<dbReference type="GO" id="GO:0045892">
    <property type="term" value="P:negative regulation of DNA-templated transcription"/>
    <property type="evidence" value="ECO:0007669"/>
    <property type="project" value="InterPro"/>
</dbReference>
<organism evidence="2 3">
    <name type="scientific">Callorhinchus milii</name>
    <name type="common">Ghost shark</name>
    <dbReference type="NCBI Taxonomy" id="7868"/>
    <lineage>
        <taxon>Eukaryota</taxon>
        <taxon>Metazoa</taxon>
        <taxon>Chordata</taxon>
        <taxon>Craniata</taxon>
        <taxon>Vertebrata</taxon>
        <taxon>Chondrichthyes</taxon>
        <taxon>Holocephali</taxon>
        <taxon>Chimaeriformes</taxon>
        <taxon>Callorhinchidae</taxon>
        <taxon>Callorhinchus</taxon>
    </lineage>
</organism>
<feature type="region of interest" description="Disordered" evidence="1">
    <location>
        <begin position="1"/>
        <end position="69"/>
    </location>
</feature>
<dbReference type="GeneTree" id="ENSGT00510000048522"/>
<dbReference type="AlphaFoldDB" id="A0A4W3H0H9"/>
<dbReference type="PANTHER" id="PTHR34648">
    <property type="entry name" value="CLOCK-INTERACTING PACEMAKER"/>
    <property type="match status" value="1"/>
</dbReference>
<evidence type="ECO:0000256" key="1">
    <source>
        <dbReference type="SAM" id="MobiDB-lite"/>
    </source>
</evidence>
<dbReference type="PANTHER" id="PTHR34648:SF7">
    <property type="entry name" value="SI:CH211-132B12.7"/>
    <property type="match status" value="1"/>
</dbReference>
<dbReference type="Proteomes" id="UP000314986">
    <property type="component" value="Unassembled WGS sequence"/>
</dbReference>
<protein>
    <recommendedName>
        <fullName evidence="4">CLOCK-interacting pacemaker</fullName>
    </recommendedName>
</protein>
<reference evidence="2" key="4">
    <citation type="submission" date="2025-08" db="UniProtKB">
        <authorList>
            <consortium name="Ensembl"/>
        </authorList>
    </citation>
    <scope>IDENTIFICATION</scope>
</reference>
<dbReference type="InParanoid" id="A0A4W3H0H9"/>
<dbReference type="Ensembl" id="ENSCMIT00000010442.1">
    <property type="protein sequence ID" value="ENSCMIP00000010173.1"/>
    <property type="gene ID" value="ENSCMIG00000005366.1"/>
</dbReference>
<evidence type="ECO:0000313" key="2">
    <source>
        <dbReference type="Ensembl" id="ENSCMIP00000010173.1"/>
    </source>
</evidence>
<dbReference type="Pfam" id="PF15800">
    <property type="entry name" value="CiPC"/>
    <property type="match status" value="1"/>
</dbReference>
<proteinExistence type="predicted"/>
<dbReference type="GO" id="GO:0005634">
    <property type="term" value="C:nucleus"/>
    <property type="evidence" value="ECO:0007669"/>
    <property type="project" value="TreeGrafter"/>
</dbReference>
<name>A0A4W3H0H9_CALMI</name>
<reference evidence="3" key="2">
    <citation type="journal article" date="2007" name="PLoS Biol.">
        <title>Survey sequencing and comparative analysis of the elephant shark (Callorhinchus milii) genome.</title>
        <authorList>
            <person name="Venkatesh B."/>
            <person name="Kirkness E.F."/>
            <person name="Loh Y.H."/>
            <person name="Halpern A.L."/>
            <person name="Lee A.P."/>
            <person name="Johnson J."/>
            <person name="Dandona N."/>
            <person name="Viswanathan L.D."/>
            <person name="Tay A."/>
            <person name="Venter J.C."/>
            <person name="Strausberg R.L."/>
            <person name="Brenner S."/>
        </authorList>
    </citation>
    <scope>NUCLEOTIDE SEQUENCE [LARGE SCALE GENOMIC DNA]</scope>
</reference>
<evidence type="ECO:0008006" key="4">
    <source>
        <dbReference type="Google" id="ProtNLM"/>
    </source>
</evidence>
<feature type="region of interest" description="Disordered" evidence="1">
    <location>
        <begin position="161"/>
        <end position="182"/>
    </location>
</feature>
<feature type="compositionally biased region" description="Low complexity" evidence="1">
    <location>
        <begin position="262"/>
        <end position="277"/>
    </location>
</feature>
<reference evidence="2" key="5">
    <citation type="submission" date="2025-09" db="UniProtKB">
        <authorList>
            <consortium name="Ensembl"/>
        </authorList>
    </citation>
    <scope>IDENTIFICATION</scope>
</reference>
<reference evidence="3" key="1">
    <citation type="journal article" date="2006" name="Science">
        <title>Ancient noncoding elements conserved in the human genome.</title>
        <authorList>
            <person name="Venkatesh B."/>
            <person name="Kirkness E.F."/>
            <person name="Loh Y.H."/>
            <person name="Halpern A.L."/>
            <person name="Lee A.P."/>
            <person name="Johnson J."/>
            <person name="Dandona N."/>
            <person name="Viswanathan L.D."/>
            <person name="Tay A."/>
            <person name="Venter J.C."/>
            <person name="Strausberg R.L."/>
            <person name="Brenner S."/>
        </authorList>
    </citation>
    <scope>NUCLEOTIDE SEQUENCE [LARGE SCALE GENOMIC DNA]</scope>
</reference>
<dbReference type="OMA" id="RFCLEET"/>
<keyword evidence="3" id="KW-1185">Reference proteome</keyword>
<feature type="compositionally biased region" description="Polar residues" evidence="1">
    <location>
        <begin position="24"/>
        <end position="46"/>
    </location>
</feature>